<comment type="caution">
    <text evidence="2">The sequence shown here is derived from an EMBL/GenBank/DDBJ whole genome shotgun (WGS) entry which is preliminary data.</text>
</comment>
<sequence>MHKKITKSKSQLFKTNQECFHQILQPDNMADNILDKLHHQQQLEEWLQHQHEHQYQPQHPQRRRASNVNGKVYGESQK</sequence>
<reference evidence="2 3" key="1">
    <citation type="submission" date="2019-09" db="EMBL/GenBank/DDBJ databases">
        <authorList>
            <person name="Ou C."/>
        </authorList>
    </citation>
    <scope>NUCLEOTIDE SEQUENCE [LARGE SCALE GENOMIC DNA]</scope>
    <source>
        <strain evidence="2">S2</strain>
        <tissue evidence="2">Leaf</tissue>
    </source>
</reference>
<proteinExistence type="predicted"/>
<reference evidence="3" key="2">
    <citation type="submission" date="2019-10" db="EMBL/GenBank/DDBJ databases">
        <title>A de novo genome assembly of a pear dwarfing rootstock.</title>
        <authorList>
            <person name="Wang F."/>
            <person name="Wang J."/>
            <person name="Li S."/>
            <person name="Zhang Y."/>
            <person name="Fang M."/>
            <person name="Ma L."/>
            <person name="Zhao Y."/>
            <person name="Jiang S."/>
        </authorList>
    </citation>
    <scope>NUCLEOTIDE SEQUENCE [LARGE SCALE GENOMIC DNA]</scope>
</reference>
<keyword evidence="3" id="KW-1185">Reference proteome</keyword>
<reference evidence="2 3" key="3">
    <citation type="submission" date="2019-11" db="EMBL/GenBank/DDBJ databases">
        <title>A de novo genome assembly of a pear dwarfing rootstock.</title>
        <authorList>
            <person name="Wang F."/>
            <person name="Wang J."/>
            <person name="Li S."/>
            <person name="Zhang Y."/>
            <person name="Fang M."/>
            <person name="Ma L."/>
            <person name="Zhao Y."/>
            <person name="Jiang S."/>
        </authorList>
    </citation>
    <scope>NUCLEOTIDE SEQUENCE [LARGE SCALE GENOMIC DNA]</scope>
    <source>
        <strain evidence="2">S2</strain>
        <tissue evidence="2">Leaf</tissue>
    </source>
</reference>
<accession>A0A5N5HUH0</accession>
<protein>
    <submittedName>
        <fullName evidence="2">DNA polymerase epsilon subunit C</fullName>
    </submittedName>
</protein>
<feature type="compositionally biased region" description="Basic and acidic residues" evidence="1">
    <location>
        <begin position="44"/>
        <end position="54"/>
    </location>
</feature>
<feature type="region of interest" description="Disordered" evidence="1">
    <location>
        <begin position="44"/>
        <end position="78"/>
    </location>
</feature>
<name>A0A5N5HUH0_9ROSA</name>
<evidence type="ECO:0000256" key="1">
    <source>
        <dbReference type="SAM" id="MobiDB-lite"/>
    </source>
</evidence>
<gene>
    <name evidence="2" type="ORF">D8674_007341</name>
</gene>
<dbReference type="EMBL" id="SMOL01000143">
    <property type="protein sequence ID" value="KAB2629822.1"/>
    <property type="molecule type" value="Genomic_DNA"/>
</dbReference>
<organism evidence="2 3">
    <name type="scientific">Pyrus ussuriensis x Pyrus communis</name>
    <dbReference type="NCBI Taxonomy" id="2448454"/>
    <lineage>
        <taxon>Eukaryota</taxon>
        <taxon>Viridiplantae</taxon>
        <taxon>Streptophyta</taxon>
        <taxon>Embryophyta</taxon>
        <taxon>Tracheophyta</taxon>
        <taxon>Spermatophyta</taxon>
        <taxon>Magnoliopsida</taxon>
        <taxon>eudicotyledons</taxon>
        <taxon>Gunneridae</taxon>
        <taxon>Pentapetalae</taxon>
        <taxon>rosids</taxon>
        <taxon>fabids</taxon>
        <taxon>Rosales</taxon>
        <taxon>Rosaceae</taxon>
        <taxon>Amygdaloideae</taxon>
        <taxon>Maleae</taxon>
        <taxon>Pyrus</taxon>
    </lineage>
</organism>
<evidence type="ECO:0000313" key="3">
    <source>
        <dbReference type="Proteomes" id="UP000327157"/>
    </source>
</evidence>
<dbReference type="Proteomes" id="UP000327157">
    <property type="component" value="Chromosome 12"/>
</dbReference>
<dbReference type="AlphaFoldDB" id="A0A5N5HUH0"/>
<evidence type="ECO:0000313" key="2">
    <source>
        <dbReference type="EMBL" id="KAB2629822.1"/>
    </source>
</evidence>